<dbReference type="EMBL" id="LR797295">
    <property type="protein sequence ID" value="CAB4199995.1"/>
    <property type="molecule type" value="Genomic_DNA"/>
</dbReference>
<proteinExistence type="predicted"/>
<protein>
    <submittedName>
        <fullName evidence="4">Uncharacterized protein</fullName>
    </submittedName>
</protein>
<organism evidence="4">
    <name type="scientific">uncultured Caudovirales phage</name>
    <dbReference type="NCBI Taxonomy" id="2100421"/>
    <lineage>
        <taxon>Viruses</taxon>
        <taxon>Duplodnaviria</taxon>
        <taxon>Heunggongvirae</taxon>
        <taxon>Uroviricota</taxon>
        <taxon>Caudoviricetes</taxon>
        <taxon>Peduoviridae</taxon>
        <taxon>Maltschvirus</taxon>
        <taxon>Maltschvirus maltsch</taxon>
    </lineage>
</organism>
<evidence type="ECO:0000313" key="2">
    <source>
        <dbReference type="EMBL" id="CAB4172207.1"/>
    </source>
</evidence>
<feature type="region of interest" description="Disordered" evidence="1">
    <location>
        <begin position="1"/>
        <end position="20"/>
    </location>
</feature>
<evidence type="ECO:0000313" key="3">
    <source>
        <dbReference type="EMBL" id="CAB4187559.1"/>
    </source>
</evidence>
<evidence type="ECO:0000313" key="4">
    <source>
        <dbReference type="EMBL" id="CAB4199995.1"/>
    </source>
</evidence>
<evidence type="ECO:0000256" key="1">
    <source>
        <dbReference type="SAM" id="MobiDB-lite"/>
    </source>
</evidence>
<reference evidence="4" key="1">
    <citation type="submission" date="2020-05" db="EMBL/GenBank/DDBJ databases">
        <authorList>
            <person name="Chiriac C."/>
            <person name="Salcher M."/>
            <person name="Ghai R."/>
            <person name="Kavagutti S V."/>
        </authorList>
    </citation>
    <scope>NUCLEOTIDE SEQUENCE</scope>
</reference>
<dbReference type="EMBL" id="LR796875">
    <property type="protein sequence ID" value="CAB4172207.1"/>
    <property type="molecule type" value="Genomic_DNA"/>
</dbReference>
<name>A0A6J5S3Q9_9CAUD</name>
<sequence length="379" mass="38923">MSNSCPINPPVPGSPNSTEDPKIATALTNLVSWLANPGIAATDLATNAVTTDKITNLNVTTAKLADLNVTTGKLADLSVTTGKLAGSTSVLDGVTTSKIAPVTIARPNIRLFTVPKLVTTLPQIITAATGSTTSGVNTLTAVSVTAPSGGVFSTGQLISCANFPSDTVITEISGSTLTLNRNATATGTSVAVTASPQDGDEVYYSYPGMFDINAPWHLRYNATLGSTVQRWQVLSATPISFADGGSTVVAGTSNTYVNGTVDYSGALPPVWADYNVSISARAQVTACTATQSVRTSFCQTGGTTPTASSDANSVTHIFAGSSTPLYTSSNYAVFAANFDNRAGGGLLRMQHATSVATSAISVTFTQRYLTLTPLRIANA</sequence>
<accession>A0A6J5S3Q9</accession>
<dbReference type="EMBL" id="LR797103">
    <property type="protein sequence ID" value="CAB4187559.1"/>
    <property type="molecule type" value="Genomic_DNA"/>
</dbReference>
<gene>
    <name evidence="3" type="ORF">UFOVP1156_33</name>
    <name evidence="4" type="ORF">UFOVP1346_17</name>
    <name evidence="2" type="ORF">UFOVP921_57</name>
</gene>